<protein>
    <submittedName>
        <fullName evidence="1">Uncharacterized protein</fullName>
    </submittedName>
</protein>
<gene>
    <name evidence="1" type="ORF">HPP92_021551</name>
</gene>
<comment type="caution">
    <text evidence="1">The sequence shown here is derived from an EMBL/GenBank/DDBJ whole genome shotgun (WGS) entry which is preliminary data.</text>
</comment>
<organism evidence="1 2">
    <name type="scientific">Vanilla planifolia</name>
    <name type="common">Vanilla</name>
    <dbReference type="NCBI Taxonomy" id="51239"/>
    <lineage>
        <taxon>Eukaryota</taxon>
        <taxon>Viridiplantae</taxon>
        <taxon>Streptophyta</taxon>
        <taxon>Embryophyta</taxon>
        <taxon>Tracheophyta</taxon>
        <taxon>Spermatophyta</taxon>
        <taxon>Magnoliopsida</taxon>
        <taxon>Liliopsida</taxon>
        <taxon>Asparagales</taxon>
        <taxon>Orchidaceae</taxon>
        <taxon>Vanilloideae</taxon>
        <taxon>Vanilleae</taxon>
        <taxon>Vanilla</taxon>
    </lineage>
</organism>
<evidence type="ECO:0000313" key="1">
    <source>
        <dbReference type="EMBL" id="KAG0463075.1"/>
    </source>
</evidence>
<sequence length="95" mass="10920">MCCWLLTNYKLLFTHKLAFRHEAFRKRLQVNGCFNASRFLASSFCCEWGGRGETRGRRSPGFRDLLDSSGLRSESARRGALSLHNSMLNDFCSKH</sequence>
<proteinExistence type="predicted"/>
<evidence type="ECO:0000313" key="2">
    <source>
        <dbReference type="Proteomes" id="UP000639772"/>
    </source>
</evidence>
<reference evidence="1 2" key="1">
    <citation type="journal article" date="2020" name="Nat. Food">
        <title>A phased Vanilla planifolia genome enables genetic improvement of flavour and production.</title>
        <authorList>
            <person name="Hasing T."/>
            <person name="Tang H."/>
            <person name="Brym M."/>
            <person name="Khazi F."/>
            <person name="Huang T."/>
            <person name="Chambers A.H."/>
        </authorList>
    </citation>
    <scope>NUCLEOTIDE SEQUENCE [LARGE SCALE GENOMIC DNA]</scope>
    <source>
        <tissue evidence="1">Leaf</tissue>
    </source>
</reference>
<name>A0A835UJJ2_VANPL</name>
<accession>A0A835UJJ2</accession>
<dbReference type="Proteomes" id="UP000639772">
    <property type="component" value="Chromosome 11"/>
</dbReference>
<dbReference type="EMBL" id="JADCNM010000011">
    <property type="protein sequence ID" value="KAG0463075.1"/>
    <property type="molecule type" value="Genomic_DNA"/>
</dbReference>
<dbReference type="AlphaFoldDB" id="A0A835UJJ2"/>